<feature type="signal peptide" evidence="1">
    <location>
        <begin position="1"/>
        <end position="20"/>
    </location>
</feature>
<evidence type="ECO:0000313" key="3">
    <source>
        <dbReference type="Proteomes" id="UP001054902"/>
    </source>
</evidence>
<dbReference type="EMBL" id="BLLK01000020">
    <property type="protein sequence ID" value="GFH45287.1"/>
    <property type="molecule type" value="Genomic_DNA"/>
</dbReference>
<dbReference type="AlphaFoldDB" id="A0AAD3GZQ7"/>
<reference evidence="2 3" key="1">
    <citation type="journal article" date="2021" name="Sci. Rep.">
        <title>The genome of the diatom Chaetoceros tenuissimus carries an ancient integrated fragment of an extant virus.</title>
        <authorList>
            <person name="Hongo Y."/>
            <person name="Kimura K."/>
            <person name="Takaki Y."/>
            <person name="Yoshida Y."/>
            <person name="Baba S."/>
            <person name="Kobayashi G."/>
            <person name="Nagasaki K."/>
            <person name="Hano T."/>
            <person name="Tomaru Y."/>
        </authorList>
    </citation>
    <scope>NUCLEOTIDE SEQUENCE [LARGE SCALE GENOMIC DNA]</scope>
    <source>
        <strain evidence="2 3">NIES-3715</strain>
    </source>
</reference>
<name>A0AAD3GZQ7_9STRA</name>
<gene>
    <name evidence="2" type="ORF">CTEN210_01761</name>
</gene>
<evidence type="ECO:0000313" key="2">
    <source>
        <dbReference type="EMBL" id="GFH45287.1"/>
    </source>
</evidence>
<accession>A0AAD3GZQ7</accession>
<keyword evidence="3" id="KW-1185">Reference proteome</keyword>
<dbReference type="Proteomes" id="UP001054902">
    <property type="component" value="Unassembled WGS sequence"/>
</dbReference>
<sequence>MKLFRFYSLIVLAATTEAFANTQAQQRNHLALSSIATPTPIDVIDEKESFAKSSFPISPEDLILRAKEIVGPDVGIGTKDDGACLADDFEFCAAVVGPLPKSEYLGALGSFKLEDSFDINQNAYGFYVDPMQPNRVWWFSRQTAKHVNSFAGTAATGKVLELPPQLLHLDFNEDGKVKEFGFYTVDRRQGNTGGLGGAFGYFFGVGKKLGFPEAMPYKPSFRFRMLQKIGALARKLQNNKDE</sequence>
<comment type="caution">
    <text evidence="2">The sequence shown here is derived from an EMBL/GenBank/DDBJ whole genome shotgun (WGS) entry which is preliminary data.</text>
</comment>
<feature type="chain" id="PRO_5041980591" evidence="1">
    <location>
        <begin position="21"/>
        <end position="242"/>
    </location>
</feature>
<organism evidence="2 3">
    <name type="scientific">Chaetoceros tenuissimus</name>
    <dbReference type="NCBI Taxonomy" id="426638"/>
    <lineage>
        <taxon>Eukaryota</taxon>
        <taxon>Sar</taxon>
        <taxon>Stramenopiles</taxon>
        <taxon>Ochrophyta</taxon>
        <taxon>Bacillariophyta</taxon>
        <taxon>Coscinodiscophyceae</taxon>
        <taxon>Chaetocerotophycidae</taxon>
        <taxon>Chaetocerotales</taxon>
        <taxon>Chaetocerotaceae</taxon>
        <taxon>Chaetoceros</taxon>
    </lineage>
</organism>
<protein>
    <submittedName>
        <fullName evidence="2">Uncharacterized protein</fullName>
    </submittedName>
</protein>
<evidence type="ECO:0000256" key="1">
    <source>
        <dbReference type="SAM" id="SignalP"/>
    </source>
</evidence>
<proteinExistence type="predicted"/>
<keyword evidence="1" id="KW-0732">Signal</keyword>